<dbReference type="GO" id="GO:0043138">
    <property type="term" value="F:3'-5' DNA helicase activity"/>
    <property type="evidence" value="ECO:0007669"/>
    <property type="project" value="UniProtKB-EC"/>
</dbReference>
<dbReference type="EMBL" id="EU965094">
    <property type="protein sequence ID" value="ACG37212.1"/>
    <property type="molecule type" value="mRNA"/>
</dbReference>
<comment type="catalytic activity">
    <reaction evidence="2">
        <text>Couples ATP hydrolysis with the unwinding of duplex DNA by translocating in the 3'-5' direction.</text>
        <dbReference type="EC" id="5.6.2.4"/>
    </reaction>
</comment>
<dbReference type="AlphaFoldDB" id="B6TJC9"/>
<dbReference type="PANTHER" id="PTHR13710">
    <property type="entry name" value="DNA HELICASE RECQ FAMILY MEMBER"/>
    <property type="match status" value="1"/>
</dbReference>
<reference evidence="5" key="1">
    <citation type="journal article" date="2009" name="Plant Mol. Biol.">
        <title>Insights into corn genes derived from large-scale cDNA sequencing.</title>
        <authorList>
            <person name="Alexandrov N.N."/>
            <person name="Brover V.V."/>
            <person name="Freidin S."/>
            <person name="Troukhan M.E."/>
            <person name="Tatarinova T.V."/>
            <person name="Zhang H."/>
            <person name="Swaller T.J."/>
            <person name="Lu Y.P."/>
            <person name="Bouck J."/>
            <person name="Flavell R.B."/>
            <person name="Feldmann K.A."/>
        </authorList>
    </citation>
    <scope>NUCLEOTIDE SEQUENCE</scope>
</reference>
<name>B6TJC9_MAIZE</name>
<dbReference type="EC" id="5.6.2.4" evidence="3"/>
<accession>B6TJC9</accession>
<evidence type="ECO:0000256" key="3">
    <source>
        <dbReference type="ARBA" id="ARBA00034808"/>
    </source>
</evidence>
<dbReference type="Pfam" id="PF00271">
    <property type="entry name" value="Helicase_C"/>
    <property type="match status" value="1"/>
</dbReference>
<evidence type="ECO:0000259" key="4">
    <source>
        <dbReference type="Pfam" id="PF00271"/>
    </source>
</evidence>
<dbReference type="InterPro" id="IPR027417">
    <property type="entry name" value="P-loop_NTPase"/>
</dbReference>
<comment type="similarity">
    <text evidence="1">Belongs to the helicase family. RecQ subfamily.</text>
</comment>
<organism evidence="5">
    <name type="scientific">Zea mays</name>
    <name type="common">Maize</name>
    <dbReference type="NCBI Taxonomy" id="4577"/>
    <lineage>
        <taxon>Eukaryota</taxon>
        <taxon>Viridiplantae</taxon>
        <taxon>Streptophyta</taxon>
        <taxon>Embryophyta</taxon>
        <taxon>Tracheophyta</taxon>
        <taxon>Spermatophyta</taxon>
        <taxon>Magnoliopsida</taxon>
        <taxon>Liliopsida</taxon>
        <taxon>Poales</taxon>
        <taxon>Poaceae</taxon>
        <taxon>PACMAD clade</taxon>
        <taxon>Panicoideae</taxon>
        <taxon>Andropogonodae</taxon>
        <taxon>Andropogoneae</taxon>
        <taxon>Tripsacinae</taxon>
        <taxon>Zea</taxon>
    </lineage>
</organism>
<dbReference type="SUPFAM" id="SSF52540">
    <property type="entry name" value="P-loop containing nucleoside triphosphate hydrolases"/>
    <property type="match status" value="1"/>
</dbReference>
<feature type="domain" description="Helicase C-terminal" evidence="4">
    <location>
        <begin position="16"/>
        <end position="74"/>
    </location>
</feature>
<dbReference type="PANTHER" id="PTHR13710:SF108">
    <property type="entry name" value="ATP-DEPENDENT DNA HELICASE Q4"/>
    <property type="match status" value="1"/>
</dbReference>
<protein>
    <recommendedName>
        <fullName evidence="3">DNA 3'-5' helicase</fullName>
        <ecNumber evidence="3">5.6.2.4</ecNumber>
    </recommendedName>
</protein>
<evidence type="ECO:0000256" key="1">
    <source>
        <dbReference type="ARBA" id="ARBA00005446"/>
    </source>
</evidence>
<evidence type="ECO:0000313" key="5">
    <source>
        <dbReference type="EMBL" id="ACG37212.1"/>
    </source>
</evidence>
<dbReference type="InterPro" id="IPR001650">
    <property type="entry name" value="Helicase_C-like"/>
</dbReference>
<dbReference type="Gene3D" id="3.40.50.300">
    <property type="entry name" value="P-loop containing nucleotide triphosphate hydrolases"/>
    <property type="match status" value="1"/>
</dbReference>
<evidence type="ECO:0000256" key="2">
    <source>
        <dbReference type="ARBA" id="ARBA00034617"/>
    </source>
</evidence>
<proteinExistence type="evidence at transcript level"/>
<sequence>MKTSLISSKFDSEDNKYHNGLLKKNRNRVHKLFCSNKIRVVVATMAFRMGLDKSDVERVVHCILPESVEEYIHVYSMQIPPHPPIFFSFLDILLCSF</sequence>